<feature type="region of interest" description="Disordered" evidence="1">
    <location>
        <begin position="659"/>
        <end position="740"/>
    </location>
</feature>
<feature type="compositionally biased region" description="Basic and acidic residues" evidence="1">
    <location>
        <begin position="677"/>
        <end position="687"/>
    </location>
</feature>
<dbReference type="AlphaFoldDB" id="A0A0C2J0V4"/>
<evidence type="ECO:0000256" key="1">
    <source>
        <dbReference type="SAM" id="MobiDB-lite"/>
    </source>
</evidence>
<comment type="caution">
    <text evidence="2">The sequence shown here is derived from an EMBL/GenBank/DDBJ whole genome shotgun (WGS) entry which is preliminary data.</text>
</comment>
<feature type="compositionally biased region" description="Low complexity" evidence="1">
    <location>
        <begin position="432"/>
        <end position="445"/>
    </location>
</feature>
<feature type="region of interest" description="Disordered" evidence="1">
    <location>
        <begin position="1"/>
        <end position="20"/>
    </location>
</feature>
<keyword evidence="3" id="KW-1185">Reference proteome</keyword>
<proteinExistence type="predicted"/>
<feature type="compositionally biased region" description="Polar residues" evidence="1">
    <location>
        <begin position="446"/>
        <end position="466"/>
    </location>
</feature>
<feature type="compositionally biased region" description="Basic residues" evidence="1">
    <location>
        <begin position="288"/>
        <end position="299"/>
    </location>
</feature>
<gene>
    <name evidence="2" type="ORF">RF11_03467</name>
</gene>
<protein>
    <submittedName>
        <fullName evidence="2">Uncharacterized protein</fullName>
    </submittedName>
</protein>
<sequence>MSLNDLGYDPSPLDVQKASADAQQNGALSTKIFPTFPLISGSNNSDAVSAPLREIKPPSSLDEMEVSKPVQFLPVTNTKTSIGPLKVSGQVIPPINEPNLLLHNAAPTYQITNDSFESHLDESQRAQTHADDHHLKHSSPSHHVDQHRLKHEHLHGRHPHHPHLHGHRIHHPRPHGHHPHHWYLHGHHPHHRHLHGRHISHDGHHLHDGYHPGLIHKFSLLVHHKYHEPGVEDNQGQPDTYFMGEHENFIPPSLSHSEYDSDEIPRPSSWFGGDTSSFMGHQYDRHHSHHPFHSHSLHHHVSEPSDTLPPIVEGRRMETQRKRINLRARLEVGIAPQTNGPLISFYHEVSVPHREPMTVENQHIEQVVPTTDDYYSHLSQPYSSNNNYTSNQMDTKVDLVKIDPSFVSQDKLNGVQPNVKKTESQVSHTPEVPQVSQPSSSSLSLPTAQESGYFSNDVQSTFPPKYYATTSPEKLIKIYNEKDGATQPPTNHVEVPPSSHGKTGKGSQSTPQKSVAKAGVKPQSPVSEDSKASVVSGVQKETLVSDHQKGNQDVHNEEAVFPTGIKNETLTSVLHHETLEQLQQHQTEQQQIHQQTDQQQIHQQKALEKVIHHETIGEGHKPGNVSLGFIGATIPSGLEYAYIVSEPKQNVSGMGGLNAPAKSGSARNAGAGTQHHVKPDNVPELRKSAKPINAPEDRQIANKSPKIASTPVPSVPKKGDLVTGIQEKTLGSAHGNATIP</sequence>
<feature type="compositionally biased region" description="Basic and acidic residues" evidence="1">
    <location>
        <begin position="119"/>
        <end position="134"/>
    </location>
</feature>
<feature type="region of interest" description="Disordered" evidence="1">
    <location>
        <begin position="119"/>
        <end position="176"/>
    </location>
</feature>
<dbReference type="EMBL" id="JWZT01004899">
    <property type="protein sequence ID" value="KII62667.1"/>
    <property type="molecule type" value="Genomic_DNA"/>
</dbReference>
<name>A0A0C2J0V4_THEKT</name>
<feature type="region of interest" description="Disordered" evidence="1">
    <location>
        <begin position="483"/>
        <end position="537"/>
    </location>
</feature>
<feature type="compositionally biased region" description="Basic residues" evidence="1">
    <location>
        <begin position="148"/>
        <end position="176"/>
    </location>
</feature>
<reference evidence="2 3" key="1">
    <citation type="journal article" date="2014" name="Genome Biol. Evol.">
        <title>The genome of the myxosporean Thelohanellus kitauei shows adaptations to nutrient acquisition within its fish host.</title>
        <authorList>
            <person name="Yang Y."/>
            <person name="Xiong J."/>
            <person name="Zhou Z."/>
            <person name="Huo F."/>
            <person name="Miao W."/>
            <person name="Ran C."/>
            <person name="Liu Y."/>
            <person name="Zhang J."/>
            <person name="Feng J."/>
            <person name="Wang M."/>
            <person name="Wang M."/>
            <person name="Wang L."/>
            <person name="Yao B."/>
        </authorList>
    </citation>
    <scope>NUCLEOTIDE SEQUENCE [LARGE SCALE GENOMIC DNA]</scope>
    <source>
        <strain evidence="2">Wuqing</strain>
    </source>
</reference>
<organism evidence="2 3">
    <name type="scientific">Thelohanellus kitauei</name>
    <name type="common">Myxosporean</name>
    <dbReference type="NCBI Taxonomy" id="669202"/>
    <lineage>
        <taxon>Eukaryota</taxon>
        <taxon>Metazoa</taxon>
        <taxon>Cnidaria</taxon>
        <taxon>Myxozoa</taxon>
        <taxon>Myxosporea</taxon>
        <taxon>Bivalvulida</taxon>
        <taxon>Platysporina</taxon>
        <taxon>Myxobolidae</taxon>
        <taxon>Thelohanellus</taxon>
    </lineage>
</organism>
<accession>A0A0C2J0V4</accession>
<evidence type="ECO:0000313" key="2">
    <source>
        <dbReference type="EMBL" id="KII62667.1"/>
    </source>
</evidence>
<dbReference type="Proteomes" id="UP000031668">
    <property type="component" value="Unassembled WGS sequence"/>
</dbReference>
<feature type="region of interest" description="Disordered" evidence="1">
    <location>
        <begin position="288"/>
        <end position="310"/>
    </location>
</feature>
<feature type="region of interest" description="Disordered" evidence="1">
    <location>
        <begin position="410"/>
        <end position="466"/>
    </location>
</feature>
<evidence type="ECO:0000313" key="3">
    <source>
        <dbReference type="Proteomes" id="UP000031668"/>
    </source>
</evidence>